<dbReference type="CDD" id="cd00075">
    <property type="entry name" value="HATPase"/>
    <property type="match status" value="1"/>
</dbReference>
<dbReference type="SUPFAM" id="SSF55874">
    <property type="entry name" value="ATPase domain of HSP90 chaperone/DNA topoisomerase II/histidine kinase"/>
    <property type="match status" value="1"/>
</dbReference>
<keyword evidence="6 11" id="KW-0812">Transmembrane</keyword>
<name>A0A1H7Z7V2_9RHOB</name>
<gene>
    <name evidence="14" type="ORF">SAMN04488003_101482</name>
</gene>
<dbReference type="SMART" id="SM00387">
    <property type="entry name" value="HATPase_c"/>
    <property type="match status" value="1"/>
</dbReference>
<evidence type="ECO:0000256" key="6">
    <source>
        <dbReference type="ARBA" id="ARBA00022692"/>
    </source>
</evidence>
<dbReference type="InterPro" id="IPR003594">
    <property type="entry name" value="HATPase_dom"/>
</dbReference>
<dbReference type="GO" id="GO:0005886">
    <property type="term" value="C:plasma membrane"/>
    <property type="evidence" value="ECO:0007669"/>
    <property type="project" value="TreeGrafter"/>
</dbReference>
<dbReference type="Proteomes" id="UP000199585">
    <property type="component" value="Unassembled WGS sequence"/>
</dbReference>
<keyword evidence="4" id="KW-0597">Phosphoprotein</keyword>
<dbReference type="EMBL" id="FOCI01000001">
    <property type="protein sequence ID" value="SEM54500.1"/>
    <property type="molecule type" value="Genomic_DNA"/>
</dbReference>
<dbReference type="Pfam" id="PF00512">
    <property type="entry name" value="HisKA"/>
    <property type="match status" value="1"/>
</dbReference>
<protein>
    <recommendedName>
        <fullName evidence="3">histidine kinase</fullName>
        <ecNumber evidence="3">2.7.13.3</ecNumber>
    </recommendedName>
</protein>
<evidence type="ECO:0000259" key="12">
    <source>
        <dbReference type="PROSITE" id="PS50109"/>
    </source>
</evidence>
<dbReference type="PANTHER" id="PTHR45436:SF8">
    <property type="entry name" value="HISTIDINE KINASE"/>
    <property type="match status" value="1"/>
</dbReference>
<dbReference type="OrthoDB" id="9815202at2"/>
<dbReference type="GO" id="GO:0000155">
    <property type="term" value="F:phosphorelay sensor kinase activity"/>
    <property type="evidence" value="ECO:0007669"/>
    <property type="project" value="InterPro"/>
</dbReference>
<comment type="subcellular location">
    <subcellularLocation>
        <location evidence="2">Membrane</location>
    </subcellularLocation>
</comment>
<dbReference type="PRINTS" id="PR00344">
    <property type="entry name" value="BCTRLSENSOR"/>
</dbReference>
<dbReference type="PANTHER" id="PTHR45436">
    <property type="entry name" value="SENSOR HISTIDINE KINASE YKOH"/>
    <property type="match status" value="1"/>
</dbReference>
<keyword evidence="9" id="KW-0902">Two-component regulatory system</keyword>
<evidence type="ECO:0000256" key="7">
    <source>
        <dbReference type="ARBA" id="ARBA00022777"/>
    </source>
</evidence>
<evidence type="ECO:0000256" key="9">
    <source>
        <dbReference type="ARBA" id="ARBA00023012"/>
    </source>
</evidence>
<dbReference type="InterPro" id="IPR005467">
    <property type="entry name" value="His_kinase_dom"/>
</dbReference>
<dbReference type="SUPFAM" id="SSF47384">
    <property type="entry name" value="Homodimeric domain of signal transducing histidine kinase"/>
    <property type="match status" value="1"/>
</dbReference>
<comment type="catalytic activity">
    <reaction evidence="1">
        <text>ATP + protein L-histidine = ADP + protein N-phospho-L-histidine.</text>
        <dbReference type="EC" id="2.7.13.3"/>
    </reaction>
</comment>
<evidence type="ECO:0000313" key="15">
    <source>
        <dbReference type="Proteomes" id="UP000199585"/>
    </source>
</evidence>
<evidence type="ECO:0000313" key="14">
    <source>
        <dbReference type="EMBL" id="SEM54500.1"/>
    </source>
</evidence>
<organism evidence="14 15">
    <name type="scientific">Loktanella fryxellensis</name>
    <dbReference type="NCBI Taxonomy" id="245187"/>
    <lineage>
        <taxon>Bacteria</taxon>
        <taxon>Pseudomonadati</taxon>
        <taxon>Pseudomonadota</taxon>
        <taxon>Alphaproteobacteria</taxon>
        <taxon>Rhodobacterales</taxon>
        <taxon>Roseobacteraceae</taxon>
        <taxon>Loktanella</taxon>
    </lineage>
</organism>
<evidence type="ECO:0000256" key="5">
    <source>
        <dbReference type="ARBA" id="ARBA00022679"/>
    </source>
</evidence>
<dbReference type="PROSITE" id="PS50109">
    <property type="entry name" value="HIS_KIN"/>
    <property type="match status" value="1"/>
</dbReference>
<dbReference type="AlphaFoldDB" id="A0A1H7Z7V2"/>
<evidence type="ECO:0000256" key="1">
    <source>
        <dbReference type="ARBA" id="ARBA00000085"/>
    </source>
</evidence>
<sequence>MSRLFTLLRASPVRLALGLVALFALVSLASLAASYAASRASLDATMRSDLTQDIAGFRAAPNARALAALVAAEARVTDPARVVLSYVTATGQRFGNGRLAQDRDGYFLTTLDAPDRRIDGQYLALTTPLYGGQLTIARSRAEIDALFTVFRNIVLLSLLPTLAVALGAALMLARRSARQVAALGRTLDRLTTGDLAARVHPTARWSDDFHRIATRIDRMAAAQEASVDSLRQVSSDVAHDLKTPIQRISVHLDQLSDMALPPDATTLVDRARAEVDGVVSVFHALLQIAQIEAGTRKSRFAPVDLVPLVATFAELYDPAAAEAGRDLRLCVATKAAVVQGDRDLLGQILANLIENALRHTPDGTPITIGLSEVDGTIVLTVTDAGPGIPEHERDKVLQRLYRLDCSRATPGSGLGLALVAVIADLHDAVLTLQDASPGLQVALRFKPVR</sequence>
<dbReference type="Pfam" id="PF02518">
    <property type="entry name" value="HATPase_c"/>
    <property type="match status" value="1"/>
</dbReference>
<evidence type="ECO:0000256" key="2">
    <source>
        <dbReference type="ARBA" id="ARBA00004370"/>
    </source>
</evidence>
<dbReference type="STRING" id="245187.SAMN04488003_101482"/>
<keyword evidence="8 11" id="KW-1133">Transmembrane helix</keyword>
<keyword evidence="15" id="KW-1185">Reference proteome</keyword>
<evidence type="ECO:0000256" key="8">
    <source>
        <dbReference type="ARBA" id="ARBA00022989"/>
    </source>
</evidence>
<dbReference type="InterPro" id="IPR003660">
    <property type="entry name" value="HAMP_dom"/>
</dbReference>
<accession>A0A1H7Z7V2</accession>
<proteinExistence type="predicted"/>
<dbReference type="Gene3D" id="3.30.565.10">
    <property type="entry name" value="Histidine kinase-like ATPase, C-terminal domain"/>
    <property type="match status" value="1"/>
</dbReference>
<keyword evidence="7 14" id="KW-0418">Kinase</keyword>
<dbReference type="InterPro" id="IPR036890">
    <property type="entry name" value="HATPase_C_sf"/>
</dbReference>
<reference evidence="14 15" key="1">
    <citation type="submission" date="2016-10" db="EMBL/GenBank/DDBJ databases">
        <authorList>
            <person name="de Groot N.N."/>
        </authorList>
    </citation>
    <scope>NUCLEOTIDE SEQUENCE [LARGE SCALE GENOMIC DNA]</scope>
    <source>
        <strain evidence="14 15">DSM 16213</strain>
    </source>
</reference>
<evidence type="ECO:0000259" key="13">
    <source>
        <dbReference type="PROSITE" id="PS50885"/>
    </source>
</evidence>
<dbReference type="InterPro" id="IPR036097">
    <property type="entry name" value="HisK_dim/P_sf"/>
</dbReference>
<evidence type="ECO:0000256" key="10">
    <source>
        <dbReference type="ARBA" id="ARBA00023136"/>
    </source>
</evidence>
<evidence type="ECO:0000256" key="4">
    <source>
        <dbReference type="ARBA" id="ARBA00022553"/>
    </source>
</evidence>
<evidence type="ECO:0000256" key="11">
    <source>
        <dbReference type="SAM" id="Phobius"/>
    </source>
</evidence>
<dbReference type="InterPro" id="IPR003661">
    <property type="entry name" value="HisK_dim/P_dom"/>
</dbReference>
<dbReference type="InterPro" id="IPR050428">
    <property type="entry name" value="TCS_sensor_his_kinase"/>
</dbReference>
<feature type="transmembrane region" description="Helical" evidence="11">
    <location>
        <begin position="153"/>
        <end position="173"/>
    </location>
</feature>
<keyword evidence="5" id="KW-0808">Transferase</keyword>
<keyword evidence="10 11" id="KW-0472">Membrane</keyword>
<dbReference type="Gene3D" id="1.10.287.130">
    <property type="match status" value="1"/>
</dbReference>
<dbReference type="Gene3D" id="6.10.340.10">
    <property type="match status" value="1"/>
</dbReference>
<dbReference type="PROSITE" id="PS50885">
    <property type="entry name" value="HAMP"/>
    <property type="match status" value="1"/>
</dbReference>
<dbReference type="InterPro" id="IPR004358">
    <property type="entry name" value="Sig_transdc_His_kin-like_C"/>
</dbReference>
<feature type="domain" description="Histidine kinase" evidence="12">
    <location>
        <begin position="236"/>
        <end position="449"/>
    </location>
</feature>
<dbReference type="SMART" id="SM00388">
    <property type="entry name" value="HisKA"/>
    <property type="match status" value="1"/>
</dbReference>
<dbReference type="RefSeq" id="WP_089898231.1">
    <property type="nucleotide sequence ID" value="NZ_FOCI01000001.1"/>
</dbReference>
<feature type="domain" description="HAMP" evidence="13">
    <location>
        <begin position="174"/>
        <end position="228"/>
    </location>
</feature>
<dbReference type="CDD" id="cd00082">
    <property type="entry name" value="HisKA"/>
    <property type="match status" value="1"/>
</dbReference>
<dbReference type="EC" id="2.7.13.3" evidence="3"/>
<evidence type="ECO:0000256" key="3">
    <source>
        <dbReference type="ARBA" id="ARBA00012438"/>
    </source>
</evidence>